<keyword evidence="5" id="KW-1185">Reference proteome</keyword>
<organism evidence="3 5">
    <name type="scientific">Rhizophagus clarus</name>
    <dbReference type="NCBI Taxonomy" id="94130"/>
    <lineage>
        <taxon>Eukaryota</taxon>
        <taxon>Fungi</taxon>
        <taxon>Fungi incertae sedis</taxon>
        <taxon>Mucoromycota</taxon>
        <taxon>Glomeromycotina</taxon>
        <taxon>Glomeromycetes</taxon>
        <taxon>Glomerales</taxon>
        <taxon>Glomeraceae</taxon>
        <taxon>Rhizophagus</taxon>
    </lineage>
</organism>
<feature type="domain" description="BTB" evidence="1">
    <location>
        <begin position="23"/>
        <end position="96"/>
    </location>
</feature>
<dbReference type="InterPro" id="IPR051481">
    <property type="entry name" value="BTB-POZ/Galectin-3-binding"/>
</dbReference>
<dbReference type="SUPFAM" id="SSF54695">
    <property type="entry name" value="POZ domain"/>
    <property type="match status" value="1"/>
</dbReference>
<gene>
    <name evidence="4" type="ORF">RCL2_002488600</name>
    <name evidence="3" type="ORF">RclHR1_04060008</name>
</gene>
<protein>
    <recommendedName>
        <fullName evidence="6">BTB domain-containing protein</fullName>
    </recommendedName>
</protein>
<dbReference type="Pfam" id="PF07707">
    <property type="entry name" value="BACK"/>
    <property type="match status" value="1"/>
</dbReference>
<sequence length="475" mass="54595">MVSKFHSSLSEALSLMLNDSDDHDVIIQVGENQNIKEFRAHSNILKARSPYFKGAFSAGWISKKDNMIEFKKPNINPTVFEMILKYIYTGEVDLTKVSGENILGLLVASDELLLEELLNHVQGYLIEKQSTWIEKNFVLVLHTVFKLPSCKKLQDHCLESICEDPQPFITSKDFPSLDKDILHGLLKRDDLNIEEIVAWNHLIKWGIQQTPGLGSRNNDRTKWNNRNYEALKKTLNKFIPLIRFTAISSADFFDKVRPYKAVIPYHIYEEAMEFYMKDTSPKTTTLPPRVGKAQIESKLIKPKLTNIIAGWIERKNVKKPSLNKKYKFDLLYRSSQDGLNIYTIQNKCSGQGPCIVLVKHQESAKIYGGYNPLGFSCQEQWCYTTESFIFSFENGEDIKNKKISRVNSNYYNNAIYDGSSYGFNFGSSICMSSDNNVYFSNSGYYDNNIVNVLNPSLQYSNFYPEEIEIFKITIS</sequence>
<dbReference type="PROSITE" id="PS51886">
    <property type="entry name" value="TLDC"/>
    <property type="match status" value="1"/>
</dbReference>
<dbReference type="Gene3D" id="3.30.710.10">
    <property type="entry name" value="Potassium Channel Kv1.1, Chain A"/>
    <property type="match status" value="1"/>
</dbReference>
<dbReference type="PANTHER" id="PTHR24410:SF23">
    <property type="entry name" value="BTB DOMAIN-CONTAINING PROTEIN-RELATED"/>
    <property type="match status" value="1"/>
</dbReference>
<accession>A0A2Z6RVR7</accession>
<evidence type="ECO:0008006" key="6">
    <source>
        <dbReference type="Google" id="ProtNLM"/>
    </source>
</evidence>
<dbReference type="Proteomes" id="UP000247702">
    <property type="component" value="Unassembled WGS sequence"/>
</dbReference>
<dbReference type="InterPro" id="IPR011333">
    <property type="entry name" value="SKP1/BTB/POZ_sf"/>
</dbReference>
<evidence type="ECO:0000313" key="5">
    <source>
        <dbReference type="Proteomes" id="UP000247702"/>
    </source>
</evidence>
<dbReference type="InterPro" id="IPR000210">
    <property type="entry name" value="BTB/POZ_dom"/>
</dbReference>
<reference evidence="3 5" key="1">
    <citation type="submission" date="2017-11" db="EMBL/GenBank/DDBJ databases">
        <title>The genome of Rhizophagus clarus HR1 reveals common genetic basis of auxotrophy among arbuscular mycorrhizal fungi.</title>
        <authorList>
            <person name="Kobayashi Y."/>
        </authorList>
    </citation>
    <scope>NUCLEOTIDE SEQUENCE [LARGE SCALE GENOMIC DNA]</scope>
    <source>
        <strain evidence="3 5">HR1</strain>
    </source>
</reference>
<dbReference type="OrthoDB" id="298084at2759"/>
<feature type="domain" description="TLDc" evidence="2">
    <location>
        <begin position="298"/>
        <end position="473"/>
    </location>
</feature>
<dbReference type="PROSITE" id="PS50097">
    <property type="entry name" value="BTB"/>
    <property type="match status" value="1"/>
</dbReference>
<evidence type="ECO:0000313" key="3">
    <source>
        <dbReference type="EMBL" id="GBC01080.1"/>
    </source>
</evidence>
<dbReference type="EMBL" id="BLAL01000266">
    <property type="protein sequence ID" value="GES98331.1"/>
    <property type="molecule type" value="Genomic_DNA"/>
</dbReference>
<dbReference type="Pfam" id="PF00651">
    <property type="entry name" value="BTB"/>
    <property type="match status" value="1"/>
</dbReference>
<dbReference type="AlphaFoldDB" id="A0A2Z6RVR7"/>
<dbReference type="Gene3D" id="1.25.40.420">
    <property type="match status" value="1"/>
</dbReference>
<proteinExistence type="predicted"/>
<dbReference type="SMART" id="SM00225">
    <property type="entry name" value="BTB"/>
    <property type="match status" value="1"/>
</dbReference>
<dbReference type="Proteomes" id="UP000615446">
    <property type="component" value="Unassembled WGS sequence"/>
</dbReference>
<dbReference type="PANTHER" id="PTHR24410">
    <property type="entry name" value="HL07962P-RELATED"/>
    <property type="match status" value="1"/>
</dbReference>
<evidence type="ECO:0000259" key="1">
    <source>
        <dbReference type="PROSITE" id="PS50097"/>
    </source>
</evidence>
<dbReference type="STRING" id="94130.A0A2Z6RVR7"/>
<evidence type="ECO:0000259" key="2">
    <source>
        <dbReference type="PROSITE" id="PS51886"/>
    </source>
</evidence>
<dbReference type="SMART" id="SM00875">
    <property type="entry name" value="BACK"/>
    <property type="match status" value="1"/>
</dbReference>
<dbReference type="Pfam" id="PF07534">
    <property type="entry name" value="TLD"/>
    <property type="match status" value="1"/>
</dbReference>
<dbReference type="EMBL" id="BEXD01003402">
    <property type="protein sequence ID" value="GBC01080.1"/>
    <property type="molecule type" value="Genomic_DNA"/>
</dbReference>
<evidence type="ECO:0000313" key="4">
    <source>
        <dbReference type="EMBL" id="GES98331.1"/>
    </source>
</evidence>
<dbReference type="CDD" id="cd18186">
    <property type="entry name" value="BTB_POZ_ZBTB_KLHL-like"/>
    <property type="match status" value="1"/>
</dbReference>
<dbReference type="SMART" id="SM00584">
    <property type="entry name" value="TLDc"/>
    <property type="match status" value="1"/>
</dbReference>
<dbReference type="InterPro" id="IPR011705">
    <property type="entry name" value="BACK"/>
</dbReference>
<dbReference type="InterPro" id="IPR006571">
    <property type="entry name" value="TLDc_dom"/>
</dbReference>
<reference evidence="4" key="2">
    <citation type="submission" date="2019-10" db="EMBL/GenBank/DDBJ databases">
        <title>Conservation and host-specific expression of non-tandemly repeated heterogenous ribosome RNA gene in arbuscular mycorrhizal fungi.</title>
        <authorList>
            <person name="Maeda T."/>
            <person name="Kobayashi Y."/>
            <person name="Nakagawa T."/>
            <person name="Ezawa T."/>
            <person name="Yamaguchi K."/>
            <person name="Bino T."/>
            <person name="Nishimoto Y."/>
            <person name="Shigenobu S."/>
            <person name="Kawaguchi M."/>
        </authorList>
    </citation>
    <scope>NUCLEOTIDE SEQUENCE</scope>
    <source>
        <strain evidence="4">HR1</strain>
    </source>
</reference>
<comment type="caution">
    <text evidence="3">The sequence shown here is derived from an EMBL/GenBank/DDBJ whole genome shotgun (WGS) entry which is preliminary data.</text>
</comment>
<name>A0A2Z6RVR7_9GLOM</name>